<feature type="transmembrane region" description="Helical" evidence="6">
    <location>
        <begin position="62"/>
        <end position="81"/>
    </location>
</feature>
<evidence type="ECO:0000256" key="1">
    <source>
        <dbReference type="ARBA" id="ARBA00004540"/>
    </source>
</evidence>
<feature type="domain" description="SUN" evidence="7">
    <location>
        <begin position="114"/>
        <end position="287"/>
    </location>
</feature>
<dbReference type="Gene3D" id="2.60.120.260">
    <property type="entry name" value="Galactose-binding domain-like"/>
    <property type="match status" value="1"/>
</dbReference>
<dbReference type="PROSITE" id="PS51469">
    <property type="entry name" value="SUN"/>
    <property type="match status" value="1"/>
</dbReference>
<dbReference type="Proteomes" id="UP001497482">
    <property type="component" value="Chromosome 17"/>
</dbReference>
<dbReference type="GO" id="GO:0034993">
    <property type="term" value="C:meiotic nuclear membrane microtubule tethering complex"/>
    <property type="evidence" value="ECO:0007669"/>
    <property type="project" value="TreeGrafter"/>
</dbReference>
<dbReference type="Pfam" id="PF07738">
    <property type="entry name" value="Sad1_UNC"/>
    <property type="match status" value="1"/>
</dbReference>
<sequence length="350" mass="39529">MGYYDEDENPCICYSDTGRRRLNISTNMRRHSFPLEARKAANVIYVSGPAVQPRSWFSLARVIIWLLLAGLVVSWLAMAMATDGEVQQLQHQVKHLHQLKEEVDHLREQLQQHKAMVRAPLANFALRHHGARVMTAETSKTHKQKNGPPWLRPLGPNTVIKGHNYPLIPGQCWAFTGQTGKLSITLPLEIHITKVTVGHIVKEQSLTGTIQSAPKSFSVYGLKDFGPTEIKLGTFLYDADGDSFQTFDILEQHKGETFRSVRLEIHDNHGHDAFTCVYSFRVHGEIPDSSTTTSTQSTYSWFGRIGHHFHQSAKALYNLMSFTQRLPPMTQDALTEPEMPAETVPHVTEI</sequence>
<dbReference type="PANTHER" id="PTHR12911:SF8">
    <property type="entry name" value="KLAROID PROTEIN-RELATED"/>
    <property type="match status" value="1"/>
</dbReference>
<gene>
    <name evidence="8" type="ORF">KC01_LOCUS15717</name>
</gene>
<name>A0AAV2K6C9_KNICA</name>
<dbReference type="InterPro" id="IPR045119">
    <property type="entry name" value="SUN1-5"/>
</dbReference>
<feature type="coiled-coil region" evidence="5">
    <location>
        <begin position="89"/>
        <end position="116"/>
    </location>
</feature>
<organism evidence="8 9">
    <name type="scientific">Knipowitschia caucasica</name>
    <name type="common">Caucasian dwarf goby</name>
    <name type="synonym">Pomatoschistus caucasicus</name>
    <dbReference type="NCBI Taxonomy" id="637954"/>
    <lineage>
        <taxon>Eukaryota</taxon>
        <taxon>Metazoa</taxon>
        <taxon>Chordata</taxon>
        <taxon>Craniata</taxon>
        <taxon>Vertebrata</taxon>
        <taxon>Euteleostomi</taxon>
        <taxon>Actinopterygii</taxon>
        <taxon>Neopterygii</taxon>
        <taxon>Teleostei</taxon>
        <taxon>Neoteleostei</taxon>
        <taxon>Acanthomorphata</taxon>
        <taxon>Gobiaria</taxon>
        <taxon>Gobiiformes</taxon>
        <taxon>Gobioidei</taxon>
        <taxon>Gobiidae</taxon>
        <taxon>Gobiinae</taxon>
        <taxon>Knipowitschia</taxon>
    </lineage>
</organism>
<dbReference type="PANTHER" id="PTHR12911">
    <property type="entry name" value="SAD1/UNC-84-LIKE PROTEIN-RELATED"/>
    <property type="match status" value="1"/>
</dbReference>
<evidence type="ECO:0000256" key="3">
    <source>
        <dbReference type="ARBA" id="ARBA00022989"/>
    </source>
</evidence>
<evidence type="ECO:0000256" key="5">
    <source>
        <dbReference type="SAM" id="Coils"/>
    </source>
</evidence>
<dbReference type="GO" id="GO:0043495">
    <property type="term" value="F:protein-membrane adaptor activity"/>
    <property type="evidence" value="ECO:0007669"/>
    <property type="project" value="TreeGrafter"/>
</dbReference>
<keyword evidence="2 6" id="KW-0812">Transmembrane</keyword>
<evidence type="ECO:0000259" key="7">
    <source>
        <dbReference type="PROSITE" id="PS51469"/>
    </source>
</evidence>
<reference evidence="8 9" key="1">
    <citation type="submission" date="2024-04" db="EMBL/GenBank/DDBJ databases">
        <authorList>
            <person name="Waldvogel A.-M."/>
            <person name="Schoenle A."/>
        </authorList>
    </citation>
    <scope>NUCLEOTIDE SEQUENCE [LARGE SCALE GENOMIC DNA]</scope>
</reference>
<keyword evidence="4 6" id="KW-0472">Membrane</keyword>
<keyword evidence="5" id="KW-0175">Coiled coil</keyword>
<dbReference type="AlphaFoldDB" id="A0AAV2K6C9"/>
<evidence type="ECO:0000313" key="9">
    <source>
        <dbReference type="Proteomes" id="UP001497482"/>
    </source>
</evidence>
<comment type="subcellular location">
    <subcellularLocation>
        <location evidence="1">Nucleus inner membrane</location>
    </subcellularLocation>
</comment>
<evidence type="ECO:0000256" key="6">
    <source>
        <dbReference type="SAM" id="Phobius"/>
    </source>
</evidence>
<accession>A0AAV2K6C9</accession>
<protein>
    <recommendedName>
        <fullName evidence="7">SUN domain-containing protein</fullName>
    </recommendedName>
</protein>
<dbReference type="EMBL" id="OZ035839">
    <property type="protein sequence ID" value="CAL1585497.1"/>
    <property type="molecule type" value="Genomic_DNA"/>
</dbReference>
<keyword evidence="3 6" id="KW-1133">Transmembrane helix</keyword>
<dbReference type="InterPro" id="IPR012919">
    <property type="entry name" value="SUN_dom"/>
</dbReference>
<keyword evidence="9" id="KW-1185">Reference proteome</keyword>
<evidence type="ECO:0000313" key="8">
    <source>
        <dbReference type="EMBL" id="CAL1585497.1"/>
    </source>
</evidence>
<proteinExistence type="predicted"/>
<evidence type="ECO:0000256" key="4">
    <source>
        <dbReference type="ARBA" id="ARBA00023136"/>
    </source>
</evidence>
<dbReference type="GO" id="GO:0005637">
    <property type="term" value="C:nuclear inner membrane"/>
    <property type="evidence" value="ECO:0007669"/>
    <property type="project" value="UniProtKB-SubCell"/>
</dbReference>
<evidence type="ECO:0000256" key="2">
    <source>
        <dbReference type="ARBA" id="ARBA00022692"/>
    </source>
</evidence>